<dbReference type="STRING" id="1202772.A0A1V9Z8L6"/>
<comment type="caution">
    <text evidence="2">The sequence shown here is derived from an EMBL/GenBank/DDBJ whole genome shotgun (WGS) entry which is preliminary data.</text>
</comment>
<sequence length="161" mass="17815">MKDTTAATDLDLDTARERYLAEQAKDYPSAFVKFTYAKALVRDAKPENKVRGVGLLLGSSCLTVGASFHVCCLDLLKEDYANKVDCLYCLALAYYDLGEYAKCRKQCELLLRINPTHEKALSLHQCAKDQVHRDGCIGLTIAASAVVIAGFAIKLLLKHRE</sequence>
<dbReference type="GO" id="GO:0005778">
    <property type="term" value="C:peroxisomal membrane"/>
    <property type="evidence" value="ECO:0007669"/>
    <property type="project" value="TreeGrafter"/>
</dbReference>
<reference evidence="2 3" key="1">
    <citation type="journal article" date="2014" name="Genome Biol. Evol.">
        <title>The secreted proteins of Achlya hypogyna and Thraustotheca clavata identify the ancestral oomycete secretome and reveal gene acquisitions by horizontal gene transfer.</title>
        <authorList>
            <person name="Misner I."/>
            <person name="Blouin N."/>
            <person name="Leonard G."/>
            <person name="Richards T.A."/>
            <person name="Lane C.E."/>
        </authorList>
    </citation>
    <scope>NUCLEOTIDE SEQUENCE [LARGE SCALE GENOMIC DNA]</scope>
    <source>
        <strain evidence="2 3">ATCC 48635</strain>
    </source>
</reference>
<dbReference type="PANTHER" id="PTHR13247">
    <property type="entry name" value="TETRATRICOPEPTIDE REPEAT PROTEIN 11 TPR REPEAT PROTEIN 11"/>
    <property type="match status" value="1"/>
</dbReference>
<evidence type="ECO:0000313" key="2">
    <source>
        <dbReference type="EMBL" id="OQR94355.1"/>
    </source>
</evidence>
<dbReference type="Pfam" id="PF14853">
    <property type="entry name" value="Fis1_TPR_C"/>
    <property type="match status" value="1"/>
</dbReference>
<organism evidence="2 3">
    <name type="scientific">Achlya hypogyna</name>
    <name type="common">Oomycete</name>
    <name type="synonym">Protoachlya hypogyna</name>
    <dbReference type="NCBI Taxonomy" id="1202772"/>
    <lineage>
        <taxon>Eukaryota</taxon>
        <taxon>Sar</taxon>
        <taxon>Stramenopiles</taxon>
        <taxon>Oomycota</taxon>
        <taxon>Saprolegniomycetes</taxon>
        <taxon>Saprolegniales</taxon>
        <taxon>Achlyaceae</taxon>
        <taxon>Achlya</taxon>
    </lineage>
</organism>
<dbReference type="GO" id="GO:0005741">
    <property type="term" value="C:mitochondrial outer membrane"/>
    <property type="evidence" value="ECO:0007669"/>
    <property type="project" value="TreeGrafter"/>
</dbReference>
<gene>
    <name evidence="2" type="ORF">ACHHYP_01415</name>
</gene>
<keyword evidence="3" id="KW-1185">Reference proteome</keyword>
<name>A0A1V9Z8L6_ACHHY</name>
<dbReference type="InterPro" id="IPR016543">
    <property type="entry name" value="Fis1"/>
</dbReference>
<dbReference type="OrthoDB" id="421154at2759"/>
<protein>
    <recommendedName>
        <fullName evidence="4">Mitochondrial fission 1 protein</fullName>
    </recommendedName>
</protein>
<dbReference type="PANTHER" id="PTHR13247:SF0">
    <property type="entry name" value="MITOCHONDRIAL FISSION 1 PROTEIN"/>
    <property type="match status" value="1"/>
</dbReference>
<dbReference type="AlphaFoldDB" id="A0A1V9Z8L6"/>
<keyword evidence="1" id="KW-0472">Membrane</keyword>
<proteinExistence type="predicted"/>
<evidence type="ECO:0000313" key="3">
    <source>
        <dbReference type="Proteomes" id="UP000243579"/>
    </source>
</evidence>
<dbReference type="SMART" id="SM00028">
    <property type="entry name" value="TPR"/>
    <property type="match status" value="1"/>
</dbReference>
<dbReference type="EMBL" id="JNBR01000366">
    <property type="protein sequence ID" value="OQR94355.1"/>
    <property type="molecule type" value="Genomic_DNA"/>
</dbReference>
<feature type="transmembrane region" description="Helical" evidence="1">
    <location>
        <begin position="137"/>
        <end position="157"/>
    </location>
</feature>
<dbReference type="InterPro" id="IPR019734">
    <property type="entry name" value="TPR_rpt"/>
</dbReference>
<accession>A0A1V9Z8L6</accession>
<dbReference type="GO" id="GO:0000266">
    <property type="term" value="P:mitochondrial fission"/>
    <property type="evidence" value="ECO:0007669"/>
    <property type="project" value="InterPro"/>
</dbReference>
<dbReference type="InterPro" id="IPR028061">
    <property type="entry name" value="Fis1_TPR_C"/>
</dbReference>
<dbReference type="GO" id="GO:0016559">
    <property type="term" value="P:peroxisome fission"/>
    <property type="evidence" value="ECO:0007669"/>
    <property type="project" value="TreeGrafter"/>
</dbReference>
<dbReference type="Proteomes" id="UP000243579">
    <property type="component" value="Unassembled WGS sequence"/>
</dbReference>
<evidence type="ECO:0000256" key="1">
    <source>
        <dbReference type="SAM" id="Phobius"/>
    </source>
</evidence>
<dbReference type="Gene3D" id="1.25.40.10">
    <property type="entry name" value="Tetratricopeptide repeat domain"/>
    <property type="match status" value="1"/>
</dbReference>
<keyword evidence="1" id="KW-1133">Transmembrane helix</keyword>
<dbReference type="SUPFAM" id="SSF48452">
    <property type="entry name" value="TPR-like"/>
    <property type="match status" value="1"/>
</dbReference>
<keyword evidence="1" id="KW-0812">Transmembrane</keyword>
<dbReference type="GO" id="GO:0000422">
    <property type="term" value="P:autophagy of mitochondrion"/>
    <property type="evidence" value="ECO:0007669"/>
    <property type="project" value="TreeGrafter"/>
</dbReference>
<dbReference type="InterPro" id="IPR011990">
    <property type="entry name" value="TPR-like_helical_dom_sf"/>
</dbReference>
<evidence type="ECO:0008006" key="4">
    <source>
        <dbReference type="Google" id="ProtNLM"/>
    </source>
</evidence>